<feature type="non-terminal residue" evidence="4">
    <location>
        <position position="1"/>
    </location>
</feature>
<evidence type="ECO:0000256" key="3">
    <source>
        <dbReference type="PROSITE-ProRule" id="PRU00339"/>
    </source>
</evidence>
<evidence type="ECO:0000256" key="2">
    <source>
        <dbReference type="ARBA" id="ARBA00022803"/>
    </source>
</evidence>
<dbReference type="AlphaFoldDB" id="A0A7C5HFG7"/>
<sequence length="44" mass="5353">YKKGVKLYLQGKYKEAYNLFKKILKYDPNNVRAKKYLKKAQTRI</sequence>
<organism evidence="4">
    <name type="scientific">candidate division WOR-3 bacterium</name>
    <dbReference type="NCBI Taxonomy" id="2052148"/>
    <lineage>
        <taxon>Bacteria</taxon>
        <taxon>Bacteria division WOR-3</taxon>
    </lineage>
</organism>
<dbReference type="Proteomes" id="UP000886110">
    <property type="component" value="Unassembled WGS sequence"/>
</dbReference>
<evidence type="ECO:0000313" key="4">
    <source>
        <dbReference type="EMBL" id="HHE04574.1"/>
    </source>
</evidence>
<dbReference type="EMBL" id="DRTB01000051">
    <property type="protein sequence ID" value="HHE04574.1"/>
    <property type="molecule type" value="Genomic_DNA"/>
</dbReference>
<dbReference type="InterPro" id="IPR013105">
    <property type="entry name" value="TPR_2"/>
</dbReference>
<dbReference type="SUPFAM" id="SSF48452">
    <property type="entry name" value="TPR-like"/>
    <property type="match status" value="1"/>
</dbReference>
<name>A0A7C5HFG7_UNCW3</name>
<dbReference type="Gene3D" id="1.25.40.10">
    <property type="entry name" value="Tetratricopeptide repeat domain"/>
    <property type="match status" value="1"/>
</dbReference>
<dbReference type="InterPro" id="IPR019734">
    <property type="entry name" value="TPR_rpt"/>
</dbReference>
<comment type="caution">
    <text evidence="4">The sequence shown here is derived from an EMBL/GenBank/DDBJ whole genome shotgun (WGS) entry which is preliminary data.</text>
</comment>
<proteinExistence type="predicted"/>
<dbReference type="InterPro" id="IPR011990">
    <property type="entry name" value="TPR-like_helical_dom_sf"/>
</dbReference>
<dbReference type="PROSITE" id="PS50005">
    <property type="entry name" value="TPR"/>
    <property type="match status" value="1"/>
</dbReference>
<evidence type="ECO:0000256" key="1">
    <source>
        <dbReference type="ARBA" id="ARBA00022737"/>
    </source>
</evidence>
<gene>
    <name evidence="4" type="ORF">ENL19_00765</name>
</gene>
<keyword evidence="2 3" id="KW-0802">TPR repeat</keyword>
<protein>
    <submittedName>
        <fullName evidence="4">Tetratricopeptide repeat protein</fullName>
    </submittedName>
</protein>
<reference evidence="4" key="1">
    <citation type="journal article" date="2020" name="mSystems">
        <title>Genome- and Community-Level Interaction Insights into Carbon Utilization and Element Cycling Functions of Hydrothermarchaeota in Hydrothermal Sediment.</title>
        <authorList>
            <person name="Zhou Z."/>
            <person name="Liu Y."/>
            <person name="Xu W."/>
            <person name="Pan J."/>
            <person name="Luo Z.H."/>
            <person name="Li M."/>
        </authorList>
    </citation>
    <scope>NUCLEOTIDE SEQUENCE [LARGE SCALE GENOMIC DNA]</scope>
    <source>
        <strain evidence="4">HyVt-74</strain>
    </source>
</reference>
<keyword evidence="1" id="KW-0677">Repeat</keyword>
<feature type="repeat" description="TPR" evidence="3">
    <location>
        <begin position="1"/>
        <end position="30"/>
    </location>
</feature>
<dbReference type="Pfam" id="PF07719">
    <property type="entry name" value="TPR_2"/>
    <property type="match status" value="1"/>
</dbReference>
<accession>A0A7C5HFG7</accession>